<sequence>MFIVTEALSSKWARAENNLHSHISTNETSGDRKKLGRTSAKLEENKVLPVILALEQSHSSLSELKCRNKKSSNSISRTTRSQRKIAESNVTRTIPDQTPKNKKHQNKAAICDQDNIFFGCSGNRSILGPMEQTFGVEIGQCNSCVPFPAGKLQEVIREDGQEVNPSVSLRDKPNSSLQTTPAFIYNNQSSYSSLDTDLALQL</sequence>
<comment type="caution">
    <text evidence="2">The sequence shown here is derived from an EMBL/GenBank/DDBJ whole genome shotgun (WGS) entry which is preliminary data.</text>
</comment>
<keyword evidence="3" id="KW-1185">Reference proteome</keyword>
<gene>
    <name evidence="2" type="ORF">HAX54_047253</name>
</gene>
<feature type="region of interest" description="Disordered" evidence="1">
    <location>
        <begin position="66"/>
        <end position="85"/>
    </location>
</feature>
<name>A0ABS8RTJ6_DATST</name>
<evidence type="ECO:0000256" key="1">
    <source>
        <dbReference type="SAM" id="MobiDB-lite"/>
    </source>
</evidence>
<reference evidence="2 3" key="1">
    <citation type="journal article" date="2021" name="BMC Genomics">
        <title>Datura genome reveals duplications of psychoactive alkaloid biosynthetic genes and high mutation rate following tissue culture.</title>
        <authorList>
            <person name="Rajewski A."/>
            <person name="Carter-House D."/>
            <person name="Stajich J."/>
            <person name="Litt A."/>
        </authorList>
    </citation>
    <scope>NUCLEOTIDE SEQUENCE [LARGE SCALE GENOMIC DNA]</scope>
    <source>
        <strain evidence="2">AR-01</strain>
    </source>
</reference>
<dbReference type="EMBL" id="JACEIK010000076">
    <property type="protein sequence ID" value="MCD7448914.1"/>
    <property type="molecule type" value="Genomic_DNA"/>
</dbReference>
<proteinExistence type="predicted"/>
<evidence type="ECO:0000313" key="3">
    <source>
        <dbReference type="Proteomes" id="UP000823775"/>
    </source>
</evidence>
<protein>
    <submittedName>
        <fullName evidence="2">Uncharacterized protein</fullName>
    </submittedName>
</protein>
<evidence type="ECO:0000313" key="2">
    <source>
        <dbReference type="EMBL" id="MCD7448914.1"/>
    </source>
</evidence>
<dbReference type="Proteomes" id="UP000823775">
    <property type="component" value="Unassembled WGS sequence"/>
</dbReference>
<accession>A0ABS8RTJ6</accession>
<organism evidence="2 3">
    <name type="scientific">Datura stramonium</name>
    <name type="common">Jimsonweed</name>
    <name type="synonym">Common thornapple</name>
    <dbReference type="NCBI Taxonomy" id="4076"/>
    <lineage>
        <taxon>Eukaryota</taxon>
        <taxon>Viridiplantae</taxon>
        <taxon>Streptophyta</taxon>
        <taxon>Embryophyta</taxon>
        <taxon>Tracheophyta</taxon>
        <taxon>Spermatophyta</taxon>
        <taxon>Magnoliopsida</taxon>
        <taxon>eudicotyledons</taxon>
        <taxon>Gunneridae</taxon>
        <taxon>Pentapetalae</taxon>
        <taxon>asterids</taxon>
        <taxon>lamiids</taxon>
        <taxon>Solanales</taxon>
        <taxon>Solanaceae</taxon>
        <taxon>Solanoideae</taxon>
        <taxon>Datureae</taxon>
        <taxon>Datura</taxon>
    </lineage>
</organism>